<evidence type="ECO:0000259" key="1">
    <source>
        <dbReference type="Pfam" id="PF24764"/>
    </source>
</evidence>
<dbReference type="InParanoid" id="A7SMI8"/>
<dbReference type="OMA" id="RRILWCH"/>
<dbReference type="PANTHER" id="PTHR46177:SF1">
    <property type="entry name" value="INTEGRASE CATALYTIC DOMAIN-CONTAINING PROTEIN"/>
    <property type="match status" value="1"/>
</dbReference>
<feature type="domain" description="Integrase core" evidence="1">
    <location>
        <begin position="26"/>
        <end position="133"/>
    </location>
</feature>
<dbReference type="InterPro" id="IPR058913">
    <property type="entry name" value="Integrase_dom_put"/>
</dbReference>
<keyword evidence="3" id="KW-1185">Reference proteome</keyword>
<reference evidence="2 3" key="1">
    <citation type="journal article" date="2007" name="Science">
        <title>Sea anemone genome reveals ancestral eumetazoan gene repertoire and genomic organization.</title>
        <authorList>
            <person name="Putnam N.H."/>
            <person name="Srivastava M."/>
            <person name="Hellsten U."/>
            <person name="Dirks B."/>
            <person name="Chapman J."/>
            <person name="Salamov A."/>
            <person name="Terry A."/>
            <person name="Shapiro H."/>
            <person name="Lindquist E."/>
            <person name="Kapitonov V.V."/>
            <person name="Jurka J."/>
            <person name="Genikhovich G."/>
            <person name="Grigoriev I.V."/>
            <person name="Lucas S.M."/>
            <person name="Steele R.E."/>
            <person name="Finnerty J.R."/>
            <person name="Technau U."/>
            <person name="Martindale M.Q."/>
            <person name="Rokhsar D.S."/>
        </authorList>
    </citation>
    <scope>NUCLEOTIDE SEQUENCE [LARGE SCALE GENOMIC DNA]</scope>
    <source>
        <strain evidence="3">CH2 X CH6</strain>
    </source>
</reference>
<dbReference type="Proteomes" id="UP000001593">
    <property type="component" value="Unassembled WGS sequence"/>
</dbReference>
<accession>A7SMI8</accession>
<sequence length="155" mass="18230">MKLIGGNQPPPKKKRVAQRRDYVSVGSNWCWHIDGHDKLKKYGFAIHAAIDGFSRRILWCHNDSTNNDPVYIAKYYYDFVVENQGLMLGRKTASWQVVKCTWKAQISHDYGTSMKNQRIEAYWSIQRHRNSIFWEQLFKAFVTLAMFPGQVTYSF</sequence>
<gene>
    <name evidence="2" type="ORF">NEMVEDRAFT_v1g214551</name>
</gene>
<name>A7SMI8_NEMVE</name>
<dbReference type="AlphaFoldDB" id="A7SMI8"/>
<dbReference type="PANTHER" id="PTHR46177">
    <property type="entry name" value="INTEGRASE CATALYTIC DOMAIN-CONTAINING PROTEIN"/>
    <property type="match status" value="1"/>
</dbReference>
<dbReference type="HOGENOM" id="CLU_1697613_0_0_1"/>
<dbReference type="PhylomeDB" id="A7SMI8"/>
<organism evidence="2 3">
    <name type="scientific">Nematostella vectensis</name>
    <name type="common">Starlet sea anemone</name>
    <dbReference type="NCBI Taxonomy" id="45351"/>
    <lineage>
        <taxon>Eukaryota</taxon>
        <taxon>Metazoa</taxon>
        <taxon>Cnidaria</taxon>
        <taxon>Anthozoa</taxon>
        <taxon>Hexacorallia</taxon>
        <taxon>Actiniaria</taxon>
        <taxon>Edwardsiidae</taxon>
        <taxon>Nematostella</taxon>
    </lineage>
</organism>
<proteinExistence type="predicted"/>
<evidence type="ECO:0000313" key="2">
    <source>
        <dbReference type="EMBL" id="EDO35081.1"/>
    </source>
</evidence>
<dbReference type="EMBL" id="DS469709">
    <property type="protein sequence ID" value="EDO35081.1"/>
    <property type="molecule type" value="Genomic_DNA"/>
</dbReference>
<dbReference type="STRING" id="45351.A7SMI8"/>
<protein>
    <recommendedName>
        <fullName evidence="1">Integrase core domain-containing protein</fullName>
    </recommendedName>
</protein>
<dbReference type="Pfam" id="PF24764">
    <property type="entry name" value="rva_4"/>
    <property type="match status" value="1"/>
</dbReference>
<evidence type="ECO:0000313" key="3">
    <source>
        <dbReference type="Proteomes" id="UP000001593"/>
    </source>
</evidence>